<organism evidence="1 2">
    <name type="scientific">Mythimna loreyi</name>
    <dbReference type="NCBI Taxonomy" id="667449"/>
    <lineage>
        <taxon>Eukaryota</taxon>
        <taxon>Metazoa</taxon>
        <taxon>Ecdysozoa</taxon>
        <taxon>Arthropoda</taxon>
        <taxon>Hexapoda</taxon>
        <taxon>Insecta</taxon>
        <taxon>Pterygota</taxon>
        <taxon>Neoptera</taxon>
        <taxon>Endopterygota</taxon>
        <taxon>Lepidoptera</taxon>
        <taxon>Glossata</taxon>
        <taxon>Ditrysia</taxon>
        <taxon>Noctuoidea</taxon>
        <taxon>Noctuidae</taxon>
        <taxon>Noctuinae</taxon>
        <taxon>Hadenini</taxon>
        <taxon>Mythimna</taxon>
    </lineage>
</organism>
<dbReference type="Proteomes" id="UP001231649">
    <property type="component" value="Chromosome 16"/>
</dbReference>
<evidence type="ECO:0000313" key="1">
    <source>
        <dbReference type="EMBL" id="KAJ8722116.1"/>
    </source>
</evidence>
<comment type="caution">
    <text evidence="1">The sequence shown here is derived from an EMBL/GenBank/DDBJ whole genome shotgun (WGS) entry which is preliminary data.</text>
</comment>
<proteinExistence type="predicted"/>
<protein>
    <submittedName>
        <fullName evidence="1">Uncharacterized protein</fullName>
    </submittedName>
</protein>
<name>A0ACC2QP38_9NEOP</name>
<reference evidence="1" key="1">
    <citation type="submission" date="2023-03" db="EMBL/GenBank/DDBJ databases">
        <title>Chromosome-level genomes of two armyworms, Mythimna separata and Mythimna loreyi, provide insights into the biosynthesis and reception of sex pheromones.</title>
        <authorList>
            <person name="Zhao H."/>
        </authorList>
    </citation>
    <scope>NUCLEOTIDE SEQUENCE</scope>
    <source>
        <strain evidence="1">BeijingLab</strain>
    </source>
</reference>
<dbReference type="EMBL" id="CM056792">
    <property type="protein sequence ID" value="KAJ8722116.1"/>
    <property type="molecule type" value="Genomic_DNA"/>
</dbReference>
<gene>
    <name evidence="1" type="ORF">PYW08_004518</name>
</gene>
<evidence type="ECO:0000313" key="2">
    <source>
        <dbReference type="Proteomes" id="UP001231649"/>
    </source>
</evidence>
<accession>A0ACC2QP38</accession>
<sequence>MSFFYPDPAICRKERQCPNHPWEKIIKEAYAKTYKYGHNSATNPVYPPPKKGRVPSKNRVKFTVIGTRTAKEFIYCMNLVKGLHKYRWRYFDAPIITALTSVEWPKALNDLKIKFGGEAYCLQSQVAVILNDTFLGGEKELKELIESKYIYYLKLDYFKEGINLFANYLKQTDRPFAFFEIMIETKYIGMLVFILYSDLLPRTCENFLRLCQERKGGYSGTPVHRIVKDGWIQCGGYGLKKTDLDCENFIVPHDRRGVLGMANDGRHVDCSTQFFVTLQPQDWMACKYVAFGQLVSGDEVLKEIEKVPVWYESPKKNIILAKAGNLNLRCQDLIINKGTNKYIEGHTENLINIGEIFYEALLEKVFLEIEFRALQRIQDEMQLESEITPEEAAKNLRTTARFMRKKEEIDKQLEKSEADRTGKTTPALTVEKSGENNDFDVEEYEYELEEYSYQQATAVASASLVVKPEKPYYIPLTDVPFPGEVTSEYDLKRLLQGHYCHEVDIDQEPVKKKVGDKKKVEEKIMFRPEVLEAIRNTQAKSESSEESFASIDTFDERTIQRYIQDNADQVTFGGPIVKGIGKSGKQNLFELQKKPDALIVDETLRQYRMAEYDLKHGLEKKVDIKLPKASDAHKEIIRRQTGFVRPEDLARMRQFERQSEDISEDSAELDDYLPYTRQVSIQQPHSVSNIKKIEAQRKSDQIEGQRKSDQPEEQQIKDNLKILSSEDVLSDADASDDEVDKRPSRAKFILPEESERKSKLDSGHGVGFKSSGSLRGSRSGDIGGDRRVSVLARLLEEVEHGPGPTLKDYKPFSEQQRNKSVFLLTYSPEKYKNLKNLSDDSREMYLRRRHPINLDVTRQDEKPIDQILSLQHGKKVYRKISTDYVQTIDRIEKKEQTSLRSLEYAKRRPAMSVHDYQKKNKEYQDNLARKSKLSSDSLVNKNKIW</sequence>
<keyword evidence="2" id="KW-1185">Reference proteome</keyword>